<dbReference type="EMBL" id="MU118605">
    <property type="protein sequence ID" value="KAF9642212.1"/>
    <property type="molecule type" value="Genomic_DNA"/>
</dbReference>
<protein>
    <submittedName>
        <fullName evidence="1">Uncharacterized protein</fullName>
    </submittedName>
</protein>
<accession>A0ACB6YY51</accession>
<reference evidence="1" key="2">
    <citation type="journal article" date="2020" name="Nat. Commun.">
        <title>Large-scale genome sequencing of mycorrhizal fungi provides insights into the early evolution of symbiotic traits.</title>
        <authorList>
            <person name="Miyauchi S."/>
            <person name="Kiss E."/>
            <person name="Kuo A."/>
            <person name="Drula E."/>
            <person name="Kohler A."/>
            <person name="Sanchez-Garcia M."/>
            <person name="Morin E."/>
            <person name="Andreopoulos B."/>
            <person name="Barry K.W."/>
            <person name="Bonito G."/>
            <person name="Buee M."/>
            <person name="Carver A."/>
            <person name="Chen C."/>
            <person name="Cichocki N."/>
            <person name="Clum A."/>
            <person name="Culley D."/>
            <person name="Crous P.W."/>
            <person name="Fauchery L."/>
            <person name="Girlanda M."/>
            <person name="Hayes R.D."/>
            <person name="Keri Z."/>
            <person name="LaButti K."/>
            <person name="Lipzen A."/>
            <person name="Lombard V."/>
            <person name="Magnuson J."/>
            <person name="Maillard F."/>
            <person name="Murat C."/>
            <person name="Nolan M."/>
            <person name="Ohm R.A."/>
            <person name="Pangilinan J."/>
            <person name="Pereira M.F."/>
            <person name="Perotto S."/>
            <person name="Peter M."/>
            <person name="Pfister S."/>
            <person name="Riley R."/>
            <person name="Sitrit Y."/>
            <person name="Stielow J.B."/>
            <person name="Szollosi G."/>
            <person name="Zifcakova L."/>
            <person name="Stursova M."/>
            <person name="Spatafora J.W."/>
            <person name="Tedersoo L."/>
            <person name="Vaario L.M."/>
            <person name="Yamada A."/>
            <person name="Yan M."/>
            <person name="Wang P."/>
            <person name="Xu J."/>
            <person name="Bruns T."/>
            <person name="Baldrian P."/>
            <person name="Vilgalys R."/>
            <person name="Dunand C."/>
            <person name="Henrissat B."/>
            <person name="Grigoriev I.V."/>
            <person name="Hibbett D."/>
            <person name="Nagy L.G."/>
            <person name="Martin F.M."/>
        </authorList>
    </citation>
    <scope>NUCLEOTIDE SEQUENCE</scope>
    <source>
        <strain evidence="1">P2</strain>
    </source>
</reference>
<dbReference type="Proteomes" id="UP000886501">
    <property type="component" value="Unassembled WGS sequence"/>
</dbReference>
<reference evidence="1" key="1">
    <citation type="submission" date="2019-10" db="EMBL/GenBank/DDBJ databases">
        <authorList>
            <consortium name="DOE Joint Genome Institute"/>
            <person name="Kuo A."/>
            <person name="Miyauchi S."/>
            <person name="Kiss E."/>
            <person name="Drula E."/>
            <person name="Kohler A."/>
            <person name="Sanchez-Garcia M."/>
            <person name="Andreopoulos B."/>
            <person name="Barry K.W."/>
            <person name="Bonito G."/>
            <person name="Buee M."/>
            <person name="Carver A."/>
            <person name="Chen C."/>
            <person name="Cichocki N."/>
            <person name="Clum A."/>
            <person name="Culley D."/>
            <person name="Crous P.W."/>
            <person name="Fauchery L."/>
            <person name="Girlanda M."/>
            <person name="Hayes R."/>
            <person name="Keri Z."/>
            <person name="Labutti K."/>
            <person name="Lipzen A."/>
            <person name="Lombard V."/>
            <person name="Magnuson J."/>
            <person name="Maillard F."/>
            <person name="Morin E."/>
            <person name="Murat C."/>
            <person name="Nolan M."/>
            <person name="Ohm R."/>
            <person name="Pangilinan J."/>
            <person name="Pereira M."/>
            <person name="Perotto S."/>
            <person name="Peter M."/>
            <person name="Riley R."/>
            <person name="Sitrit Y."/>
            <person name="Stielow B."/>
            <person name="Szollosi G."/>
            <person name="Zifcakova L."/>
            <person name="Stursova M."/>
            <person name="Spatafora J.W."/>
            <person name="Tedersoo L."/>
            <person name="Vaario L.-M."/>
            <person name="Yamada A."/>
            <person name="Yan M."/>
            <person name="Wang P."/>
            <person name="Xu J."/>
            <person name="Bruns T."/>
            <person name="Baldrian P."/>
            <person name="Vilgalys R."/>
            <person name="Henrissat B."/>
            <person name="Grigoriev I.V."/>
            <person name="Hibbett D."/>
            <person name="Nagy L.G."/>
            <person name="Martin F.M."/>
        </authorList>
    </citation>
    <scope>NUCLEOTIDE SEQUENCE</scope>
    <source>
        <strain evidence="1">P2</strain>
    </source>
</reference>
<keyword evidence="2" id="KW-1185">Reference proteome</keyword>
<organism evidence="1 2">
    <name type="scientific">Thelephora ganbajun</name>
    <name type="common">Ganba fungus</name>
    <dbReference type="NCBI Taxonomy" id="370292"/>
    <lineage>
        <taxon>Eukaryota</taxon>
        <taxon>Fungi</taxon>
        <taxon>Dikarya</taxon>
        <taxon>Basidiomycota</taxon>
        <taxon>Agaricomycotina</taxon>
        <taxon>Agaricomycetes</taxon>
        <taxon>Thelephorales</taxon>
        <taxon>Thelephoraceae</taxon>
        <taxon>Thelephora</taxon>
    </lineage>
</organism>
<proteinExistence type="predicted"/>
<name>A0ACB6YY51_THEGA</name>
<comment type="caution">
    <text evidence="1">The sequence shown here is derived from an EMBL/GenBank/DDBJ whole genome shotgun (WGS) entry which is preliminary data.</text>
</comment>
<gene>
    <name evidence="1" type="ORF">BDM02DRAFT_3193683</name>
</gene>
<sequence length="127" mass="13962">MTTDDVIMARIHLTKIDIILGQVMAEQDTATINGNPIPRIAENPAPTVTAQDANTVNNQPRSSNSINLIPTTTNCPATHHSKIHITMTTSNPPRRNCPSHNRPITRALAKQDTRRVLIPLIEVESDD</sequence>
<evidence type="ECO:0000313" key="1">
    <source>
        <dbReference type="EMBL" id="KAF9642212.1"/>
    </source>
</evidence>
<evidence type="ECO:0000313" key="2">
    <source>
        <dbReference type="Proteomes" id="UP000886501"/>
    </source>
</evidence>